<comment type="caution">
    <text evidence="1">The sequence shown here is derived from an EMBL/GenBank/DDBJ whole genome shotgun (WGS) entry which is preliminary data.</text>
</comment>
<dbReference type="InterPro" id="IPR036390">
    <property type="entry name" value="WH_DNA-bd_sf"/>
</dbReference>
<dbReference type="Proteomes" id="UP001240447">
    <property type="component" value="Unassembled WGS sequence"/>
</dbReference>
<protein>
    <recommendedName>
        <fullName evidence="3">DUF3253 domain-containing protein</fullName>
    </recommendedName>
</protein>
<dbReference type="RefSeq" id="WP_068120094.1">
    <property type="nucleotide sequence ID" value="NZ_CCXJ01000235.1"/>
</dbReference>
<dbReference type="InterPro" id="IPR036388">
    <property type="entry name" value="WH-like_DNA-bd_sf"/>
</dbReference>
<name>A0ABT9NKZ8_9ACTN</name>
<dbReference type="InterPro" id="IPR021660">
    <property type="entry name" value="DUF3253"/>
</dbReference>
<evidence type="ECO:0000313" key="1">
    <source>
        <dbReference type="EMBL" id="MDP9821094.1"/>
    </source>
</evidence>
<organism evidence="1 2">
    <name type="scientific">Nocardioides massiliensis</name>
    <dbReference type="NCBI Taxonomy" id="1325935"/>
    <lineage>
        <taxon>Bacteria</taxon>
        <taxon>Bacillati</taxon>
        <taxon>Actinomycetota</taxon>
        <taxon>Actinomycetes</taxon>
        <taxon>Propionibacteriales</taxon>
        <taxon>Nocardioidaceae</taxon>
        <taxon>Nocardioides</taxon>
    </lineage>
</organism>
<reference evidence="1 2" key="1">
    <citation type="submission" date="2023-07" db="EMBL/GenBank/DDBJ databases">
        <title>Sequencing the genomes of 1000 actinobacteria strains.</title>
        <authorList>
            <person name="Klenk H.-P."/>
        </authorList>
    </citation>
    <scope>NUCLEOTIDE SEQUENCE [LARGE SCALE GENOMIC DNA]</scope>
    <source>
        <strain evidence="1 2">GD13</strain>
    </source>
</reference>
<evidence type="ECO:0008006" key="3">
    <source>
        <dbReference type="Google" id="ProtNLM"/>
    </source>
</evidence>
<dbReference type="Gene3D" id="1.10.10.10">
    <property type="entry name" value="Winged helix-like DNA-binding domain superfamily/Winged helix DNA-binding domain"/>
    <property type="match status" value="1"/>
</dbReference>
<dbReference type="SUPFAM" id="SSF46785">
    <property type="entry name" value="Winged helix' DNA-binding domain"/>
    <property type="match status" value="1"/>
</dbReference>
<sequence>MPDLDDDLRTTILDLLDQRAAGATICPSEAARAVHAARGGEGDGWRELMEPARAAAGGLVTEGRVEITQGGEVVDLARVKGPIRIRRIG</sequence>
<dbReference type="EMBL" id="JAUSQM010000001">
    <property type="protein sequence ID" value="MDP9821094.1"/>
    <property type="molecule type" value="Genomic_DNA"/>
</dbReference>
<dbReference type="Pfam" id="PF11625">
    <property type="entry name" value="DUF3253"/>
    <property type="match status" value="1"/>
</dbReference>
<proteinExistence type="predicted"/>
<accession>A0ABT9NKZ8</accession>
<evidence type="ECO:0000313" key="2">
    <source>
        <dbReference type="Proteomes" id="UP001240447"/>
    </source>
</evidence>
<keyword evidence="2" id="KW-1185">Reference proteome</keyword>
<gene>
    <name evidence="1" type="ORF">J2S59_000903</name>
</gene>